<dbReference type="EMBL" id="PGOL01000989">
    <property type="protein sequence ID" value="PKI62033.1"/>
    <property type="molecule type" value="Genomic_DNA"/>
</dbReference>
<gene>
    <name evidence="1" type="ORF">CRG98_017585</name>
</gene>
<comment type="caution">
    <text evidence="1">The sequence shown here is derived from an EMBL/GenBank/DDBJ whole genome shotgun (WGS) entry which is preliminary data.</text>
</comment>
<proteinExistence type="predicted"/>
<evidence type="ECO:0000313" key="1">
    <source>
        <dbReference type="EMBL" id="PKI62033.1"/>
    </source>
</evidence>
<accession>A0A2I0K1R6</accession>
<dbReference type="Proteomes" id="UP000233551">
    <property type="component" value="Unassembled WGS sequence"/>
</dbReference>
<protein>
    <submittedName>
        <fullName evidence="1">Uncharacterized protein</fullName>
    </submittedName>
</protein>
<organism evidence="1 2">
    <name type="scientific">Punica granatum</name>
    <name type="common">Pomegranate</name>
    <dbReference type="NCBI Taxonomy" id="22663"/>
    <lineage>
        <taxon>Eukaryota</taxon>
        <taxon>Viridiplantae</taxon>
        <taxon>Streptophyta</taxon>
        <taxon>Embryophyta</taxon>
        <taxon>Tracheophyta</taxon>
        <taxon>Spermatophyta</taxon>
        <taxon>Magnoliopsida</taxon>
        <taxon>eudicotyledons</taxon>
        <taxon>Gunneridae</taxon>
        <taxon>Pentapetalae</taxon>
        <taxon>rosids</taxon>
        <taxon>malvids</taxon>
        <taxon>Myrtales</taxon>
        <taxon>Lythraceae</taxon>
        <taxon>Punica</taxon>
    </lineage>
</organism>
<dbReference type="AlphaFoldDB" id="A0A2I0K1R6"/>
<keyword evidence="2" id="KW-1185">Reference proteome</keyword>
<sequence length="153" mass="16543">MDTLLSFLGSPSSHYSCCCSLSLFLTFLGFPLSYNSCCSSLLYKPKSIAAITRLLLNCPGLFSSPSVAIMPSLLFETPTSFSELLSCYNPFPCCYGGLELPVTTVVHGQLEAPRVPPDNSSREDGWELELLLGGPPMAVSMARDPQTKAFGKF</sequence>
<reference evidence="1 2" key="1">
    <citation type="submission" date="2017-11" db="EMBL/GenBank/DDBJ databases">
        <title>De-novo sequencing of pomegranate (Punica granatum L.) genome.</title>
        <authorList>
            <person name="Akparov Z."/>
            <person name="Amiraslanov A."/>
            <person name="Hajiyeva S."/>
            <person name="Abbasov M."/>
            <person name="Kaur K."/>
            <person name="Hamwieh A."/>
            <person name="Solovyev V."/>
            <person name="Salamov A."/>
            <person name="Braich B."/>
            <person name="Kosarev P."/>
            <person name="Mahmoud A."/>
            <person name="Hajiyev E."/>
            <person name="Babayeva S."/>
            <person name="Izzatullayeva V."/>
            <person name="Mammadov A."/>
            <person name="Mammadov A."/>
            <person name="Sharifova S."/>
            <person name="Ojaghi J."/>
            <person name="Eynullazada K."/>
            <person name="Bayramov B."/>
            <person name="Abdulazimova A."/>
            <person name="Shahmuradov I."/>
        </authorList>
    </citation>
    <scope>NUCLEOTIDE SEQUENCE [LARGE SCALE GENOMIC DNA]</scope>
    <source>
        <strain evidence="2">cv. AG2017</strain>
        <tissue evidence="1">Leaf</tissue>
    </source>
</reference>
<evidence type="ECO:0000313" key="2">
    <source>
        <dbReference type="Proteomes" id="UP000233551"/>
    </source>
</evidence>
<name>A0A2I0K1R6_PUNGR</name>